<comment type="caution">
    <text evidence="1">The sequence shown here is derived from an EMBL/GenBank/DDBJ whole genome shotgun (WGS) entry which is preliminary data.</text>
</comment>
<reference evidence="1" key="1">
    <citation type="submission" date="2009-10" db="EMBL/GenBank/DDBJ databases">
        <title>Diversity of trophic interactions inside an arsenic-rich microbial ecosystem.</title>
        <authorList>
            <person name="Bertin P.N."/>
            <person name="Heinrich-Salmeron A."/>
            <person name="Pelletier E."/>
            <person name="Goulhen-Chollet F."/>
            <person name="Arsene-Ploetze F."/>
            <person name="Gallien S."/>
            <person name="Calteau A."/>
            <person name="Vallenet D."/>
            <person name="Casiot C."/>
            <person name="Chane-Woon-Ming B."/>
            <person name="Giloteaux L."/>
            <person name="Barakat M."/>
            <person name="Bonnefoy V."/>
            <person name="Bruneel O."/>
            <person name="Chandler M."/>
            <person name="Cleiss J."/>
            <person name="Duran R."/>
            <person name="Elbaz-Poulichet F."/>
            <person name="Fonknechten N."/>
            <person name="Lauga B."/>
            <person name="Mornico D."/>
            <person name="Ortet P."/>
            <person name="Schaeffer C."/>
            <person name="Siguier P."/>
            <person name="Alexander Thil Smith A."/>
            <person name="Van Dorsselaer A."/>
            <person name="Weissenbach J."/>
            <person name="Medigue C."/>
            <person name="Le Paslier D."/>
        </authorList>
    </citation>
    <scope>NUCLEOTIDE SEQUENCE</scope>
</reference>
<dbReference type="EMBL" id="CABR01000160">
    <property type="protein sequence ID" value="CBI11700.1"/>
    <property type="molecule type" value="Genomic_DNA"/>
</dbReference>
<name>E6QWS6_9ZZZZ</name>
<dbReference type="AlphaFoldDB" id="E6QWS6"/>
<proteinExistence type="predicted"/>
<gene>
    <name evidence="1" type="ORF">CARN7_2541</name>
</gene>
<accession>E6QWS6</accession>
<organism evidence="1">
    <name type="scientific">mine drainage metagenome</name>
    <dbReference type="NCBI Taxonomy" id="410659"/>
    <lineage>
        <taxon>unclassified sequences</taxon>
        <taxon>metagenomes</taxon>
        <taxon>ecological metagenomes</taxon>
    </lineage>
</organism>
<sequence length="64" mass="7877">MHQQRNKINELFDPHPRPLSVFGNPFWRKAREYFFEDFVTYFHAAQYMKGRFRAQGAIDVRRRT</sequence>
<evidence type="ECO:0000313" key="1">
    <source>
        <dbReference type="EMBL" id="CBI11700.1"/>
    </source>
</evidence>
<protein>
    <submittedName>
        <fullName evidence="1">Uncharacterized protein</fullName>
    </submittedName>
</protein>